<dbReference type="InterPro" id="IPR036249">
    <property type="entry name" value="Thioredoxin-like_sf"/>
</dbReference>
<keyword evidence="1" id="KW-0732">Signal</keyword>
<sequence>MIKKLLLCLAMVAFVDTANAQNAIRLGSGFAKNSSKQVQKAASLKLPDFGLSVVNKVSGRPMQLSSTANGAKKLAPMQRADATSYVLWGYPMNSQGSGYVWGWNAFSQVFDDASMAGLTDYNVAVYVPSTYAKAVIDSVYSVFSSGAYSNFKIWVSDYETDGQYIILPSTPEEADYCENIGDHQVDAPSGMVAQEGYELSTPYTVPDNGCFIGISFTTTVELPLFTWDVESSSGAFFMQMPYQGEMLWNNMASYGLFGNLPIMALMDISNCSQNDVSIQTISETAVLMNTSYDFSPVVYNNAIATDVTSVSYVLTVDGEAQEEQTLNFSSSLPGGSGGYISVPYTFTTEGIHPVSIEITKVNGEANASTSASTAFDVLALETSATRTPVVEEFTGTWCGWCPRGHVGLELLKERYGEGIITLAAHASSSSTVIDPMECATYLDVVYGFAQGFPSALYDRCLLGDAYQGIDGNQYAFGANQYIDILNSSFPSEATVTLTADWGDTDKNVINANVGLTFGCTRISLGSANPYAVAFVLSEDDMTGEGQQWLQYNYYSGETSFGNDDNMLSWVSASEYVKMDYDNVVVQGWDALLGIDESVPSTVFKGENLTYNATLDISANTLIQNKEKLHLTALLINRNNYSIVNAAQVSLGDGGSSAIEGVTDDANGAAEVARYNVNGVRLDKAQKGLNIVKYSDGTTKKVIVK</sequence>
<proteinExistence type="predicted"/>
<evidence type="ECO:0008006" key="4">
    <source>
        <dbReference type="Google" id="ProtNLM"/>
    </source>
</evidence>
<dbReference type="AlphaFoldDB" id="A0A938WMX7"/>
<name>A0A938WMX7_9BACT</name>
<comment type="caution">
    <text evidence="2">The sequence shown here is derived from an EMBL/GenBank/DDBJ whole genome shotgun (WGS) entry which is preliminary data.</text>
</comment>
<evidence type="ECO:0000256" key="1">
    <source>
        <dbReference type="SAM" id="SignalP"/>
    </source>
</evidence>
<dbReference type="RefSeq" id="WP_205108996.1">
    <property type="nucleotide sequence ID" value="NZ_JACJJL010000009.1"/>
</dbReference>
<reference evidence="2 3" key="1">
    <citation type="journal article" date="2021" name="Sci. Rep.">
        <title>The distribution of antibiotic resistance genes in chicken gut microbiota commensals.</title>
        <authorList>
            <person name="Juricova H."/>
            <person name="Matiasovicova J."/>
            <person name="Kubasova T."/>
            <person name="Cejkova D."/>
            <person name="Rychlik I."/>
        </authorList>
    </citation>
    <scope>NUCLEOTIDE SEQUENCE [LARGE SCALE GENOMIC DNA]</scope>
    <source>
        <strain evidence="2 3">An819</strain>
    </source>
</reference>
<dbReference type="SUPFAM" id="SSF52833">
    <property type="entry name" value="Thioredoxin-like"/>
    <property type="match status" value="1"/>
</dbReference>
<protein>
    <recommendedName>
        <fullName evidence="4">Thioredoxin domain-containing protein</fullName>
    </recommendedName>
</protein>
<dbReference type="EMBL" id="JACJJL010000009">
    <property type="protein sequence ID" value="MBM6661460.1"/>
    <property type="molecule type" value="Genomic_DNA"/>
</dbReference>
<keyword evidence="3" id="KW-1185">Reference proteome</keyword>
<feature type="signal peptide" evidence="1">
    <location>
        <begin position="1"/>
        <end position="20"/>
    </location>
</feature>
<feature type="chain" id="PRO_5037533252" description="Thioredoxin domain-containing protein" evidence="1">
    <location>
        <begin position="21"/>
        <end position="704"/>
    </location>
</feature>
<evidence type="ECO:0000313" key="3">
    <source>
        <dbReference type="Proteomes" id="UP000764045"/>
    </source>
</evidence>
<accession>A0A938WMX7</accession>
<organism evidence="2 3">
    <name type="scientific">Marseilla massiliensis</name>
    <dbReference type="NCBI Taxonomy" id="1841864"/>
    <lineage>
        <taxon>Bacteria</taxon>
        <taxon>Pseudomonadati</taxon>
        <taxon>Bacteroidota</taxon>
        <taxon>Bacteroidia</taxon>
        <taxon>Bacteroidales</taxon>
        <taxon>Prevotellaceae</taxon>
        <taxon>Marseilla</taxon>
    </lineage>
</organism>
<evidence type="ECO:0000313" key="2">
    <source>
        <dbReference type="EMBL" id="MBM6661460.1"/>
    </source>
</evidence>
<gene>
    <name evidence="2" type="ORF">H6B30_06795</name>
</gene>
<dbReference type="Proteomes" id="UP000764045">
    <property type="component" value="Unassembled WGS sequence"/>
</dbReference>